<dbReference type="InterPro" id="IPR036407">
    <property type="entry name" value="DM_DNA-bd_sf"/>
</dbReference>
<comment type="subcellular location">
    <subcellularLocation>
        <location evidence="5">Nucleus</location>
    </subcellularLocation>
</comment>
<proteinExistence type="predicted"/>
<reference evidence="8" key="1">
    <citation type="submission" date="2022-11" db="EMBL/GenBank/DDBJ databases">
        <authorList>
            <person name="Kikuchi T."/>
        </authorList>
    </citation>
    <scope>NUCLEOTIDE SEQUENCE</scope>
    <source>
        <strain evidence="8">PS1010</strain>
    </source>
</reference>
<dbReference type="OrthoDB" id="5856755at2759"/>
<dbReference type="Pfam" id="PF00751">
    <property type="entry name" value="DM"/>
    <property type="match status" value="1"/>
</dbReference>
<dbReference type="SMART" id="SM00301">
    <property type="entry name" value="DM"/>
    <property type="match status" value="1"/>
</dbReference>
<evidence type="ECO:0000256" key="6">
    <source>
        <dbReference type="SAM" id="MobiDB-lite"/>
    </source>
</evidence>
<dbReference type="GO" id="GO:0046872">
    <property type="term" value="F:metal ion binding"/>
    <property type="evidence" value="ECO:0007669"/>
    <property type="project" value="UniProtKB-KW"/>
</dbReference>
<dbReference type="GO" id="GO:0005634">
    <property type="term" value="C:nucleus"/>
    <property type="evidence" value="ECO:0007669"/>
    <property type="project" value="UniProtKB-SubCell"/>
</dbReference>
<evidence type="ECO:0000256" key="1">
    <source>
        <dbReference type="ARBA" id="ARBA00022723"/>
    </source>
</evidence>
<keyword evidence="9" id="KW-1185">Reference proteome</keyword>
<dbReference type="EMBL" id="CANHGI010000004">
    <property type="protein sequence ID" value="CAI5448779.1"/>
    <property type="molecule type" value="Genomic_DNA"/>
</dbReference>
<dbReference type="InterPro" id="IPR001275">
    <property type="entry name" value="DM_DNA-bd"/>
</dbReference>
<gene>
    <name evidence="8" type="ORF">CAMP_LOCUS11416</name>
</gene>
<comment type="caution">
    <text evidence="8">The sequence shown here is derived from an EMBL/GenBank/DDBJ whole genome shotgun (WGS) entry which is preliminary data.</text>
</comment>
<feature type="compositionally biased region" description="Polar residues" evidence="6">
    <location>
        <begin position="132"/>
        <end position="157"/>
    </location>
</feature>
<keyword evidence="3 5" id="KW-0238">DNA-binding</keyword>
<evidence type="ECO:0000259" key="7">
    <source>
        <dbReference type="PROSITE" id="PS50809"/>
    </source>
</evidence>
<feature type="region of interest" description="Disordered" evidence="6">
    <location>
        <begin position="89"/>
        <end position="164"/>
    </location>
</feature>
<evidence type="ECO:0000256" key="4">
    <source>
        <dbReference type="ARBA" id="ARBA00023242"/>
    </source>
</evidence>
<dbReference type="AlphaFoldDB" id="A0A9P1N3Q6"/>
<protein>
    <recommendedName>
        <fullName evidence="7">DM domain-containing protein</fullName>
    </recommendedName>
</protein>
<sequence length="435" mass="48371">MSPHIIATVTLDDNENCSPDMESPKPKGRILYCRKCEGHGEKVILKNHSPQCPYILCNCKSCEKLNYKRLKSFNKRNKEKIELAAALNAKRHANESSSSIDDDEGFSRRSSFSCSKTSSPDMEQQQQQQQQSSANNQVTTAAQNSDLVSTTTGNNNPGLEGRSMSLGAMTVMSYDIWKAKMAAEQKRKDEERAKNINIDEEIEVVERKSLSPAPIRKRAHTFVAQTVTKRTEDIPAIATKKLSVDEKSKGKYILLPTIPAMRIFVNEEEEVEKPTPEILPSTSRPFQLPKPTILPPPPAAQMQQQITPPQPIITSPFKPVIPTTMSTEQIISSLTLHNTVLQQQQQNNQIMQDLLHNLSSPSSIPSIEVLSMLRLQQQAAALAAALTQVPQIQHQPQHQQMNLTTSPLLPKPIPTTANLLNTFLQTPAALYTNSV</sequence>
<evidence type="ECO:0000256" key="3">
    <source>
        <dbReference type="ARBA" id="ARBA00023125"/>
    </source>
</evidence>
<dbReference type="Gene3D" id="4.10.1040.10">
    <property type="entry name" value="DM DNA-binding domain"/>
    <property type="match status" value="1"/>
</dbReference>
<keyword evidence="4 5" id="KW-0539">Nucleus</keyword>
<dbReference type="PROSITE" id="PS50809">
    <property type="entry name" value="DM_2"/>
    <property type="match status" value="1"/>
</dbReference>
<dbReference type="GO" id="GO:0043565">
    <property type="term" value="F:sequence-specific DNA binding"/>
    <property type="evidence" value="ECO:0007669"/>
    <property type="project" value="InterPro"/>
</dbReference>
<evidence type="ECO:0000256" key="5">
    <source>
        <dbReference type="PROSITE-ProRule" id="PRU00070"/>
    </source>
</evidence>
<dbReference type="PROSITE" id="PS40000">
    <property type="entry name" value="DM_1"/>
    <property type="match status" value="1"/>
</dbReference>
<dbReference type="SUPFAM" id="SSF82927">
    <property type="entry name" value="Cysteine-rich DNA binding domain, (DM domain)"/>
    <property type="match status" value="1"/>
</dbReference>
<feature type="domain" description="DM" evidence="7">
    <location>
        <begin position="33"/>
        <end position="76"/>
    </location>
</feature>
<feature type="compositionally biased region" description="Low complexity" evidence="6">
    <location>
        <begin position="108"/>
        <end position="131"/>
    </location>
</feature>
<organism evidence="8 9">
    <name type="scientific">Caenorhabditis angaria</name>
    <dbReference type="NCBI Taxonomy" id="860376"/>
    <lineage>
        <taxon>Eukaryota</taxon>
        <taxon>Metazoa</taxon>
        <taxon>Ecdysozoa</taxon>
        <taxon>Nematoda</taxon>
        <taxon>Chromadorea</taxon>
        <taxon>Rhabditida</taxon>
        <taxon>Rhabditina</taxon>
        <taxon>Rhabditomorpha</taxon>
        <taxon>Rhabditoidea</taxon>
        <taxon>Rhabditidae</taxon>
        <taxon>Peloderinae</taxon>
        <taxon>Caenorhabditis</taxon>
    </lineage>
</organism>
<evidence type="ECO:0000313" key="8">
    <source>
        <dbReference type="EMBL" id="CAI5448779.1"/>
    </source>
</evidence>
<keyword evidence="1 5" id="KW-0479">Metal-binding</keyword>
<evidence type="ECO:0000256" key="2">
    <source>
        <dbReference type="ARBA" id="ARBA00022833"/>
    </source>
</evidence>
<keyword evidence="2 5" id="KW-0862">Zinc</keyword>
<dbReference type="GO" id="GO:0006355">
    <property type="term" value="P:regulation of DNA-templated transcription"/>
    <property type="evidence" value="ECO:0007669"/>
    <property type="project" value="InterPro"/>
</dbReference>
<name>A0A9P1N3Q6_9PELO</name>
<dbReference type="Proteomes" id="UP001152747">
    <property type="component" value="Unassembled WGS sequence"/>
</dbReference>
<evidence type="ECO:0000313" key="9">
    <source>
        <dbReference type="Proteomes" id="UP001152747"/>
    </source>
</evidence>
<accession>A0A9P1N3Q6</accession>
<feature type="DNA-binding region" description="DM" evidence="5">
    <location>
        <begin position="33"/>
        <end position="76"/>
    </location>
</feature>